<evidence type="ECO:0000256" key="1">
    <source>
        <dbReference type="ARBA" id="ARBA00023231"/>
    </source>
</evidence>
<comment type="caution">
    <text evidence="4">The sequence shown here is derived from an EMBL/GenBank/DDBJ whole genome shotgun (WGS) entry which is preliminary data.</text>
</comment>
<dbReference type="CDD" id="cd00562">
    <property type="entry name" value="NifX_NifB"/>
    <property type="match status" value="1"/>
</dbReference>
<dbReference type="Pfam" id="PF02579">
    <property type="entry name" value="Nitro_FeMo-Co"/>
    <property type="match status" value="1"/>
</dbReference>
<feature type="domain" description="Dinitrogenase iron-molybdenum cofactor biosynthesis" evidence="3">
    <location>
        <begin position="12"/>
        <end position="101"/>
    </location>
</feature>
<dbReference type="Proteomes" id="UP000548632">
    <property type="component" value="Unassembled WGS sequence"/>
</dbReference>
<keyword evidence="5" id="KW-1185">Reference proteome</keyword>
<keyword evidence="1" id="KW-0535">Nitrogen fixation</keyword>
<feature type="compositionally biased region" description="Basic and acidic residues" evidence="2">
    <location>
        <begin position="111"/>
        <end position="121"/>
    </location>
</feature>
<reference evidence="4 5" key="1">
    <citation type="journal article" date="2020" name="Arch. Microbiol.">
        <title>The genome sequence of the giant phototrophic gammaproteobacterium Thiospirillum jenense gives insight into its physiological properties and phylogenetic relationships.</title>
        <authorList>
            <person name="Imhoff J.F."/>
            <person name="Meyer T.E."/>
            <person name="Kyndt J.A."/>
        </authorList>
    </citation>
    <scope>NUCLEOTIDE SEQUENCE [LARGE SCALE GENOMIC DNA]</scope>
    <source>
        <strain evidence="4 5">DSM 216</strain>
    </source>
</reference>
<sequence>MRIAVSSQNFRTITGHAGKSRRFIVYEVAADGAQEVERLDLPKKMSLHDYHEADHPLYQLKLDAILTGGAGAGFMQRMGRAGIQVIATSETEIETALAALVAQRPLPPAAPHDHEHEHDHDHDDDDDADPDTAADPRLAVAVGADHECCGGHEERSQEECDERHATPAEQGGCGCGHGRHQHGNGRHQH</sequence>
<dbReference type="SUPFAM" id="SSF53146">
    <property type="entry name" value="Nitrogenase accessory factor-like"/>
    <property type="match status" value="1"/>
</dbReference>
<dbReference type="PANTHER" id="PTHR33937">
    <property type="entry name" value="IRON-MOLYBDENUM PROTEIN-RELATED-RELATED"/>
    <property type="match status" value="1"/>
</dbReference>
<protein>
    <recommendedName>
        <fullName evidence="3">Dinitrogenase iron-molybdenum cofactor biosynthesis domain-containing protein</fullName>
    </recommendedName>
</protein>
<name>A0A839HC62_9GAMM</name>
<feature type="compositionally biased region" description="Basic residues" evidence="2">
    <location>
        <begin position="177"/>
        <end position="189"/>
    </location>
</feature>
<dbReference type="RefSeq" id="WP_182582125.1">
    <property type="nucleotide sequence ID" value="NZ_JABVCQ010000003.1"/>
</dbReference>
<dbReference type="Gene3D" id="3.30.420.130">
    <property type="entry name" value="Dinitrogenase iron-molybdenum cofactor biosynthesis domain"/>
    <property type="match status" value="1"/>
</dbReference>
<proteinExistence type="predicted"/>
<evidence type="ECO:0000256" key="2">
    <source>
        <dbReference type="SAM" id="MobiDB-lite"/>
    </source>
</evidence>
<gene>
    <name evidence="4" type="ORF">HUK38_02070</name>
</gene>
<evidence type="ECO:0000313" key="5">
    <source>
        <dbReference type="Proteomes" id="UP000548632"/>
    </source>
</evidence>
<dbReference type="InterPro" id="IPR003731">
    <property type="entry name" value="Di-Nase_FeMo-co_biosynth"/>
</dbReference>
<feature type="region of interest" description="Disordered" evidence="2">
    <location>
        <begin position="106"/>
        <end position="133"/>
    </location>
</feature>
<dbReference type="AlphaFoldDB" id="A0A839HC62"/>
<dbReference type="EMBL" id="JABVCQ010000003">
    <property type="protein sequence ID" value="MBB1125016.1"/>
    <property type="molecule type" value="Genomic_DNA"/>
</dbReference>
<evidence type="ECO:0000259" key="3">
    <source>
        <dbReference type="Pfam" id="PF02579"/>
    </source>
</evidence>
<dbReference type="PANTHER" id="PTHR33937:SF2">
    <property type="entry name" value="DINITROGENASE IRON-MOLYBDENUM COFACTOR BIOSYNTHESIS DOMAIN-CONTAINING PROTEIN"/>
    <property type="match status" value="1"/>
</dbReference>
<evidence type="ECO:0000313" key="4">
    <source>
        <dbReference type="EMBL" id="MBB1125016.1"/>
    </source>
</evidence>
<organism evidence="4 5">
    <name type="scientific">Thiospirillum jenense</name>
    <dbReference type="NCBI Taxonomy" id="1653858"/>
    <lineage>
        <taxon>Bacteria</taxon>
        <taxon>Pseudomonadati</taxon>
        <taxon>Pseudomonadota</taxon>
        <taxon>Gammaproteobacteria</taxon>
        <taxon>Chromatiales</taxon>
        <taxon>Chromatiaceae</taxon>
        <taxon>Thiospirillum</taxon>
    </lineage>
</organism>
<accession>A0A839HC62</accession>
<feature type="region of interest" description="Disordered" evidence="2">
    <location>
        <begin position="149"/>
        <end position="189"/>
    </location>
</feature>
<feature type="compositionally biased region" description="Basic and acidic residues" evidence="2">
    <location>
        <begin position="149"/>
        <end position="166"/>
    </location>
</feature>
<feature type="compositionally biased region" description="Acidic residues" evidence="2">
    <location>
        <begin position="122"/>
        <end position="132"/>
    </location>
</feature>
<dbReference type="InterPro" id="IPR036105">
    <property type="entry name" value="DiNase_FeMo-co_biosyn_sf"/>
</dbReference>
<dbReference type="InterPro" id="IPR051840">
    <property type="entry name" value="NifX/NifY_domain"/>
</dbReference>